<organism evidence="1 2">
    <name type="scientific">Rosenbergiella nectarea</name>
    <dbReference type="NCBI Taxonomy" id="988801"/>
    <lineage>
        <taxon>Bacteria</taxon>
        <taxon>Pseudomonadati</taxon>
        <taxon>Pseudomonadota</taxon>
        <taxon>Gammaproteobacteria</taxon>
        <taxon>Enterobacterales</taxon>
        <taxon>Erwiniaceae</taxon>
        <taxon>Rosenbergiella</taxon>
    </lineage>
</organism>
<dbReference type="EMBL" id="FOGC01000001">
    <property type="protein sequence ID" value="SEQ10458.1"/>
    <property type="molecule type" value="Genomic_DNA"/>
</dbReference>
<reference evidence="2" key="1">
    <citation type="submission" date="2016-10" db="EMBL/GenBank/DDBJ databases">
        <authorList>
            <person name="Varghese N."/>
            <person name="Submissions S."/>
        </authorList>
    </citation>
    <scope>NUCLEOTIDE SEQUENCE [LARGE SCALE GENOMIC DNA]</scope>
    <source>
        <strain evidence="2">8N4</strain>
    </source>
</reference>
<dbReference type="Proteomes" id="UP000242515">
    <property type="component" value="Unassembled WGS sequence"/>
</dbReference>
<name>A0A1H9DCK1_9GAMM</name>
<keyword evidence="2" id="KW-1185">Reference proteome</keyword>
<dbReference type="RefSeq" id="WP_230527204.1">
    <property type="nucleotide sequence ID" value="NZ_FOGC01000001.1"/>
</dbReference>
<evidence type="ECO:0000313" key="2">
    <source>
        <dbReference type="Proteomes" id="UP000242515"/>
    </source>
</evidence>
<protein>
    <recommendedName>
        <fullName evidence="3">Papain-like cysteine peptidase</fullName>
    </recommendedName>
</protein>
<sequence length="210" mass="24824">MNDEIGRFESLGDNCEFAFYLRSSGMDVGSLFRWTLIKNYWSLLKLLETDFQCLYEFENLQPSWQDMVIDTKFDLGFHTKMYSELIDEKWVWTKTQSELSEIYAEEKGKINYLIKKFKLSLANKDKIFIIKNNENNLDDFALALSKEIIKYGDAKLIYVKSDDVTYNKGIERITENLYVTYIDRFAEYHKADDLSKNGWDNVIKEALQVL</sequence>
<evidence type="ECO:0000313" key="1">
    <source>
        <dbReference type="EMBL" id="SEQ10458.1"/>
    </source>
</evidence>
<evidence type="ECO:0008006" key="3">
    <source>
        <dbReference type="Google" id="ProtNLM"/>
    </source>
</evidence>
<accession>A0A1H9DCK1</accession>
<proteinExistence type="predicted"/>
<dbReference type="STRING" id="988801.SAMN05216522_101208"/>
<dbReference type="AlphaFoldDB" id="A0A1H9DCK1"/>
<gene>
    <name evidence="1" type="ORF">SAMN05216522_101208</name>
</gene>